<protein>
    <submittedName>
        <fullName evidence="1">Uncharacterized protein</fullName>
    </submittedName>
</protein>
<dbReference type="EMBL" id="CP012406">
    <property type="protein sequence ID" value="ALG75082.1"/>
    <property type="molecule type" value="Genomic_DNA"/>
</dbReference>
<proteinExistence type="predicted"/>
<evidence type="ECO:0000313" key="2">
    <source>
        <dbReference type="Proteomes" id="UP000069935"/>
    </source>
</evidence>
<organism evidence="1 2">
    <name type="scientific">Azospirillum thiophilum</name>
    <dbReference type="NCBI Taxonomy" id="528244"/>
    <lineage>
        <taxon>Bacteria</taxon>
        <taxon>Pseudomonadati</taxon>
        <taxon>Pseudomonadota</taxon>
        <taxon>Alphaproteobacteria</taxon>
        <taxon>Rhodospirillales</taxon>
        <taxon>Azospirillaceae</taxon>
        <taxon>Azospirillum</taxon>
    </lineage>
</organism>
<keyword evidence="2" id="KW-1185">Reference proteome</keyword>
<dbReference type="AlphaFoldDB" id="A0AAC8ZWH8"/>
<dbReference type="Proteomes" id="UP000069935">
    <property type="component" value="Chromosome 6"/>
</dbReference>
<accession>A0AAC8ZWH8</accession>
<sequence length="63" mass="6808">MKLSEELFKDAAVRHVTVASVALAVALVDVSRPLSAALIDVADAHLGWASSSLAIGRLYRRRY</sequence>
<reference evidence="1 2" key="2">
    <citation type="journal article" date="2016" name="Genome Announc.">
        <title>Complete Genome Sequence of a Strain of Azospirillum thiophilum Isolated from a Sulfide Spring.</title>
        <authorList>
            <person name="Fomenkov A."/>
            <person name="Vincze T."/>
            <person name="Grabovich M."/>
            <person name="Anton B.P."/>
            <person name="Dubinina G."/>
            <person name="Orlova M."/>
            <person name="Belousova E."/>
            <person name="Roberts R.J."/>
        </authorList>
    </citation>
    <scope>NUCLEOTIDE SEQUENCE [LARGE SCALE GENOMIC DNA]</scope>
    <source>
        <strain evidence="1 2">BV-S</strain>
    </source>
</reference>
<evidence type="ECO:0000313" key="1">
    <source>
        <dbReference type="EMBL" id="ALG75082.1"/>
    </source>
</evidence>
<gene>
    <name evidence="1" type="ORF">AL072_29410</name>
</gene>
<name>A0AAC8ZWH8_9PROT</name>
<dbReference type="KEGG" id="ati:AL072_29410"/>
<reference evidence="2" key="1">
    <citation type="submission" date="2015-08" db="EMBL/GenBank/DDBJ databases">
        <title>Complete Genome Sequence of Azospirillum thiophilum BV-S.</title>
        <authorList>
            <person name="Fomenkov A."/>
            <person name="Vincze T."/>
            <person name="Grabovich M."/>
            <person name="Dubinina G."/>
            <person name="Orlova M."/>
            <person name="Belousova E."/>
            <person name="Roberts R.J."/>
        </authorList>
    </citation>
    <scope>NUCLEOTIDE SEQUENCE [LARGE SCALE GENOMIC DNA]</scope>
    <source>
        <strain evidence="2">BV-S</strain>
    </source>
</reference>